<evidence type="ECO:0000313" key="3">
    <source>
        <dbReference type="Proteomes" id="UP000196435"/>
    </source>
</evidence>
<feature type="transmembrane region" description="Helical" evidence="1">
    <location>
        <begin position="20"/>
        <end position="42"/>
    </location>
</feature>
<evidence type="ECO:0000313" key="2">
    <source>
        <dbReference type="EMBL" id="SIP74091.1"/>
    </source>
</evidence>
<proteinExistence type="predicted"/>
<organism evidence="2 3">
    <name type="scientific">Xenorhabdus innexi</name>
    <dbReference type="NCBI Taxonomy" id="290109"/>
    <lineage>
        <taxon>Bacteria</taxon>
        <taxon>Pseudomonadati</taxon>
        <taxon>Pseudomonadota</taxon>
        <taxon>Gammaproteobacteria</taxon>
        <taxon>Enterobacterales</taxon>
        <taxon>Morganellaceae</taxon>
        <taxon>Xenorhabdus</taxon>
    </lineage>
</organism>
<dbReference type="Proteomes" id="UP000196435">
    <property type="component" value="Unassembled WGS sequence"/>
</dbReference>
<keyword evidence="1" id="KW-1133">Transmembrane helix</keyword>
<accession>A0A1N6MZ47</accession>
<reference evidence="3" key="1">
    <citation type="submission" date="2016-12" db="EMBL/GenBank/DDBJ databases">
        <authorList>
            <person name="Gaudriault S."/>
        </authorList>
    </citation>
    <scope>NUCLEOTIDE SEQUENCE [LARGE SCALE GENOMIC DNA]</scope>
    <source>
        <strain evidence="3">HGB1681 (deposited as PTA-6826 in the American Type Culture Collection)</strain>
    </source>
</reference>
<keyword evidence="1" id="KW-0812">Transmembrane</keyword>
<sequence length="43" mass="4908">MNYSNDQMPAGIINPLGVRSYYFHPILDTYCLMTSSILLNLIN</sequence>
<dbReference type="EMBL" id="FTLG01000195">
    <property type="protein sequence ID" value="SIP74091.1"/>
    <property type="molecule type" value="Genomic_DNA"/>
</dbReference>
<dbReference type="AlphaFoldDB" id="A0A1N6MZ47"/>
<evidence type="ECO:0000256" key="1">
    <source>
        <dbReference type="SAM" id="Phobius"/>
    </source>
</evidence>
<keyword evidence="1" id="KW-0472">Membrane</keyword>
<name>A0A1N6MZ47_9GAMM</name>
<protein>
    <submittedName>
        <fullName evidence="2">Uncharacterized protein</fullName>
    </submittedName>
</protein>
<gene>
    <name evidence="2" type="ORF">XIS1_520004</name>
</gene>